<dbReference type="EMBL" id="SOJK01000115">
    <property type="protein sequence ID" value="TET46760.1"/>
    <property type="molecule type" value="Genomic_DNA"/>
</dbReference>
<evidence type="ECO:0000313" key="1">
    <source>
        <dbReference type="EMBL" id="TET46760.1"/>
    </source>
</evidence>
<organism evidence="1 2">
    <name type="scientific">Aerophobetes bacterium</name>
    <dbReference type="NCBI Taxonomy" id="2030807"/>
    <lineage>
        <taxon>Bacteria</taxon>
        <taxon>Candidatus Aerophobota</taxon>
    </lineage>
</organism>
<name>A0A523UW95_UNCAE</name>
<reference evidence="1 2" key="1">
    <citation type="submission" date="2019-03" db="EMBL/GenBank/DDBJ databases">
        <title>Metabolic potential of uncultured bacteria and archaea associated with petroleum seepage in deep-sea sediments.</title>
        <authorList>
            <person name="Dong X."/>
            <person name="Hubert C."/>
        </authorList>
    </citation>
    <scope>NUCLEOTIDE SEQUENCE [LARGE SCALE GENOMIC DNA]</scope>
    <source>
        <strain evidence="1">E29_bin78</strain>
    </source>
</reference>
<dbReference type="AlphaFoldDB" id="A0A523UW95"/>
<sequence length="68" mass="7740">MNKVIGKTSAFFAAEDTVISVKLPGNPSSIRVVKFDKKSRRVEDKIQDVGEIFQTDLPKYWLLIVESR</sequence>
<dbReference type="Proteomes" id="UP000320679">
    <property type="component" value="Unassembled WGS sequence"/>
</dbReference>
<evidence type="ECO:0000313" key="2">
    <source>
        <dbReference type="Proteomes" id="UP000320679"/>
    </source>
</evidence>
<protein>
    <submittedName>
        <fullName evidence="1">Uncharacterized protein</fullName>
    </submittedName>
</protein>
<comment type="caution">
    <text evidence="1">The sequence shown here is derived from an EMBL/GenBank/DDBJ whole genome shotgun (WGS) entry which is preliminary data.</text>
</comment>
<accession>A0A523UW95</accession>
<gene>
    <name evidence="1" type="ORF">E3J59_02820</name>
</gene>
<proteinExistence type="predicted"/>